<dbReference type="Proteomes" id="UP000269721">
    <property type="component" value="Unassembled WGS sequence"/>
</dbReference>
<evidence type="ECO:0000313" key="1">
    <source>
        <dbReference type="EMBL" id="RKO83508.1"/>
    </source>
</evidence>
<dbReference type="Pfam" id="PF11326">
    <property type="entry name" value="PANTS-like"/>
    <property type="match status" value="1"/>
</dbReference>
<dbReference type="EMBL" id="ML001156">
    <property type="protein sequence ID" value="RKO83508.1"/>
    <property type="molecule type" value="Genomic_DNA"/>
</dbReference>
<gene>
    <name evidence="1" type="ORF">BDK51DRAFT_18619</name>
</gene>
<dbReference type="PANTHER" id="PTHR28052">
    <property type="entry name" value="UPF0545 PROTEIN C22ORF39"/>
    <property type="match status" value="1"/>
</dbReference>
<name>A0A4P9VYV3_9FUNG</name>
<dbReference type="PANTHER" id="PTHR28052:SF1">
    <property type="entry name" value="UPF0545 PROTEIN C22ORF39"/>
    <property type="match status" value="1"/>
</dbReference>
<reference evidence="2" key="1">
    <citation type="journal article" date="2018" name="Nat. Microbiol.">
        <title>Leveraging single-cell genomics to expand the fungal tree of life.</title>
        <authorList>
            <person name="Ahrendt S.R."/>
            <person name="Quandt C.A."/>
            <person name="Ciobanu D."/>
            <person name="Clum A."/>
            <person name="Salamov A."/>
            <person name="Andreopoulos B."/>
            <person name="Cheng J.F."/>
            <person name="Woyke T."/>
            <person name="Pelin A."/>
            <person name="Henrissat B."/>
            <person name="Reynolds N.K."/>
            <person name="Benny G.L."/>
            <person name="Smith M.E."/>
            <person name="James T.Y."/>
            <person name="Grigoriev I.V."/>
        </authorList>
    </citation>
    <scope>NUCLEOTIDE SEQUENCE [LARGE SCALE GENOMIC DNA]</scope>
</reference>
<evidence type="ECO:0000313" key="2">
    <source>
        <dbReference type="Proteomes" id="UP000269721"/>
    </source>
</evidence>
<proteinExistence type="predicted"/>
<organism evidence="1 2">
    <name type="scientific">Blyttiomyces helicus</name>
    <dbReference type="NCBI Taxonomy" id="388810"/>
    <lineage>
        <taxon>Eukaryota</taxon>
        <taxon>Fungi</taxon>
        <taxon>Fungi incertae sedis</taxon>
        <taxon>Chytridiomycota</taxon>
        <taxon>Chytridiomycota incertae sedis</taxon>
        <taxon>Chytridiomycetes</taxon>
        <taxon>Chytridiomycetes incertae sedis</taxon>
        <taxon>Blyttiomyces</taxon>
    </lineage>
</organism>
<dbReference type="AlphaFoldDB" id="A0A4P9VYV3"/>
<keyword evidence="2" id="KW-1185">Reference proteome</keyword>
<protein>
    <submittedName>
        <fullName evidence="1">Uncharacterized protein</fullName>
    </submittedName>
</protein>
<dbReference type="InterPro" id="IPR021475">
    <property type="entry name" value="Pants/Emi1-like"/>
</dbReference>
<sequence length="105" mass="12216">MSQQTELPALPKAVAAVKNADIKYSCSVVQAFDDLQLCFTIGPQVKHLYRYGSFRNCGFLYDEFVFCSLMKSKSESEAQRLLRERREAQYENKIVERPSREVWKV</sequence>
<feature type="non-terminal residue" evidence="1">
    <location>
        <position position="105"/>
    </location>
</feature>
<accession>A0A4P9VYV3</accession>
<dbReference type="OrthoDB" id="2017405at2759"/>